<dbReference type="AlphaFoldDB" id="A0A1F5N4Q8"/>
<feature type="transmembrane region" description="Helical" evidence="1">
    <location>
        <begin position="143"/>
        <end position="162"/>
    </location>
</feature>
<gene>
    <name evidence="2" type="ORF">A3H40_04310</name>
</gene>
<evidence type="ECO:0000313" key="2">
    <source>
        <dbReference type="EMBL" id="OGE72440.1"/>
    </source>
</evidence>
<name>A0A1F5N4Q8_9BACT</name>
<feature type="transmembrane region" description="Helical" evidence="1">
    <location>
        <begin position="119"/>
        <end position="136"/>
    </location>
</feature>
<organism evidence="2 3">
    <name type="scientific">Candidatus Daviesbacteria bacterium RIFCSPLOWO2_02_FULL_38_15</name>
    <dbReference type="NCBI Taxonomy" id="1797794"/>
    <lineage>
        <taxon>Bacteria</taxon>
        <taxon>Candidatus Daviesiibacteriota</taxon>
    </lineage>
</organism>
<keyword evidence="1" id="KW-0472">Membrane</keyword>
<comment type="caution">
    <text evidence="2">The sequence shown here is derived from an EMBL/GenBank/DDBJ whole genome shotgun (WGS) entry which is preliminary data.</text>
</comment>
<dbReference type="EMBL" id="MFDV01000008">
    <property type="protein sequence ID" value="OGE72440.1"/>
    <property type="molecule type" value="Genomic_DNA"/>
</dbReference>
<evidence type="ECO:0008006" key="4">
    <source>
        <dbReference type="Google" id="ProtNLM"/>
    </source>
</evidence>
<accession>A0A1F5N4Q8</accession>
<feature type="transmembrane region" description="Helical" evidence="1">
    <location>
        <begin position="12"/>
        <end position="39"/>
    </location>
</feature>
<proteinExistence type="predicted"/>
<feature type="transmembrane region" description="Helical" evidence="1">
    <location>
        <begin position="198"/>
        <end position="219"/>
    </location>
</feature>
<reference evidence="2 3" key="1">
    <citation type="journal article" date="2016" name="Nat. Commun.">
        <title>Thousands of microbial genomes shed light on interconnected biogeochemical processes in an aquifer system.</title>
        <authorList>
            <person name="Anantharaman K."/>
            <person name="Brown C.T."/>
            <person name="Hug L.A."/>
            <person name="Sharon I."/>
            <person name="Castelle C.J."/>
            <person name="Probst A.J."/>
            <person name="Thomas B.C."/>
            <person name="Singh A."/>
            <person name="Wilkins M.J."/>
            <person name="Karaoz U."/>
            <person name="Brodie E.L."/>
            <person name="Williams K.H."/>
            <person name="Hubbard S.S."/>
            <person name="Banfield J.F."/>
        </authorList>
    </citation>
    <scope>NUCLEOTIDE SEQUENCE [LARGE SCALE GENOMIC DNA]</scope>
</reference>
<evidence type="ECO:0000313" key="3">
    <source>
        <dbReference type="Proteomes" id="UP000177057"/>
    </source>
</evidence>
<dbReference type="STRING" id="1797794.A3H40_04310"/>
<evidence type="ECO:0000256" key="1">
    <source>
        <dbReference type="SAM" id="Phobius"/>
    </source>
</evidence>
<protein>
    <recommendedName>
        <fullName evidence="4">Glycosyltransferase RgtA/B/C/D-like domain-containing protein</fullName>
    </recommendedName>
</protein>
<sequence length="356" mass="41177">MKEGKALHIISTWFLAGLFFNFEMNFGVFTPLVILTSMLITKKFKLVKSKFFWIGVSLFILTLLPQLLFDLRHQFIMSKSVMNFLSQGHVSFNLTDRIIGISQGFFNTFVPTLLNQKNLAMAILLLAVFVAIRFFRLKGKKDLVATIALVYVVIPFLGYLILPVNVNPWHWGGSMAASIIFTAFILKELMNFRLLGNIVSVSIAFLIVLFGITNLFNFFTNDLGKPNSDPSLYKNEIAAIDYVYKTANGQNFKVYTYLPSVYDYPYQYLFWWYGRKAYGYIPGEYVYSPNKPAYIPSQDKFQGRKDNFSGLVFLIKEPDRIKMRVTWENDFKDMEFVSREVLGSIEVEVRKEIFIQ</sequence>
<keyword evidence="1" id="KW-0812">Transmembrane</keyword>
<feature type="transmembrane region" description="Helical" evidence="1">
    <location>
        <begin position="168"/>
        <end position="186"/>
    </location>
</feature>
<keyword evidence="1" id="KW-1133">Transmembrane helix</keyword>
<feature type="transmembrane region" description="Helical" evidence="1">
    <location>
        <begin position="51"/>
        <end position="69"/>
    </location>
</feature>
<dbReference type="Proteomes" id="UP000177057">
    <property type="component" value="Unassembled WGS sequence"/>
</dbReference>